<evidence type="ECO:0000256" key="4">
    <source>
        <dbReference type="ARBA" id="ARBA00023027"/>
    </source>
</evidence>
<dbReference type="OrthoDB" id="9767022at2"/>
<keyword evidence="3 11" id="KW-0378">Hydrolase</keyword>
<evidence type="ECO:0000313" key="14">
    <source>
        <dbReference type="Proteomes" id="UP000185628"/>
    </source>
</evidence>
<evidence type="ECO:0000256" key="9">
    <source>
        <dbReference type="PIRSR" id="PIRSR601088-3"/>
    </source>
</evidence>
<dbReference type="GO" id="GO:0046872">
    <property type="term" value="F:metal ion binding"/>
    <property type="evidence" value="ECO:0007669"/>
    <property type="project" value="UniProtKB-KW"/>
</dbReference>
<dbReference type="GO" id="GO:0004553">
    <property type="term" value="F:hydrolase activity, hydrolyzing O-glycosyl compounds"/>
    <property type="evidence" value="ECO:0007669"/>
    <property type="project" value="InterPro"/>
</dbReference>
<evidence type="ECO:0000256" key="11">
    <source>
        <dbReference type="RuleBase" id="RU361152"/>
    </source>
</evidence>
<keyword evidence="9" id="KW-0170">Cobalt</keyword>
<dbReference type="Pfam" id="PF02056">
    <property type="entry name" value="Glyco_hydro_4"/>
    <property type="match status" value="1"/>
</dbReference>
<feature type="binding site" evidence="8">
    <location>
        <position position="91"/>
    </location>
    <ligand>
        <name>substrate</name>
    </ligand>
</feature>
<dbReference type="Proteomes" id="UP000185628">
    <property type="component" value="Unassembled WGS sequence"/>
</dbReference>
<dbReference type="SUPFAM" id="SSF51735">
    <property type="entry name" value="NAD(P)-binding Rossmann-fold domains"/>
    <property type="match status" value="1"/>
</dbReference>
<evidence type="ECO:0000256" key="2">
    <source>
        <dbReference type="ARBA" id="ARBA00022723"/>
    </source>
</evidence>
<dbReference type="InterPro" id="IPR001088">
    <property type="entry name" value="Glyco_hydro_4"/>
</dbReference>
<dbReference type="GO" id="GO:0016616">
    <property type="term" value="F:oxidoreductase activity, acting on the CH-OH group of donors, NAD or NADP as acceptor"/>
    <property type="evidence" value="ECO:0007669"/>
    <property type="project" value="InterPro"/>
</dbReference>
<evidence type="ECO:0000313" key="13">
    <source>
        <dbReference type="EMBL" id="OKL53343.1"/>
    </source>
</evidence>
<protein>
    <recommendedName>
        <fullName evidence="12">Glycosyl hydrolase family 4 C-terminal domain-containing protein</fullName>
    </recommendedName>
</protein>
<sequence>MTHLALIGGGGFRVPLIIHALSTSSRALRLSHITLIDTDTARLAAMQRVVADQLAASGLSIEISTTTDLADGLRGADVVFVAVRPGGTDGRVTDELTALAHDFLGQETVGVGGMAYALRTLPVARRIAAAIAEHAPDAWTINFTNPAGVITQAMREHLGRRVVGICDTPIGLLRRARTALSIPTDADVRFDYLGLNHLGWLRSLSIDGTDRLPELLADEAALSQLEEGQLIGAQWVARLGALPNEYLFYYYCHREALAAVRSSETRGQFLAAQQRQFYDLCIHDDAPFELWNRTRAERDASYMAEGRAPEERFGRAAAEIAQGGYQEVALDAMTAFLHDESATMILNVGNTDTPDGTPIIAGLPDDAVIEVGCTVDARGAHPWPIAPPRGDMLALMAAIKECDALLLTATATGDYDLAARAFGVHPLVDSVAAADALLTEYCERVPAIREALAGPC</sequence>
<keyword evidence="6 11" id="KW-0326">Glycosidase</keyword>
<feature type="active site" description="Proton donor" evidence="7">
    <location>
        <position position="167"/>
    </location>
</feature>
<keyword evidence="2 9" id="KW-0479">Metal-binding</keyword>
<dbReference type="InterPro" id="IPR036291">
    <property type="entry name" value="NAD(P)-bd_dom_sf"/>
</dbReference>
<dbReference type="PANTHER" id="PTHR32092:SF5">
    <property type="entry name" value="6-PHOSPHO-BETA-GLUCOSIDASE"/>
    <property type="match status" value="1"/>
</dbReference>
<dbReference type="Gene3D" id="3.40.50.720">
    <property type="entry name" value="NAD(P)-binding Rossmann-like Domain"/>
    <property type="match status" value="1"/>
</dbReference>
<dbReference type="Pfam" id="PF11975">
    <property type="entry name" value="Glyco_hydro_4C"/>
    <property type="match status" value="1"/>
</dbReference>
<comment type="similarity">
    <text evidence="1 11">Belongs to the glycosyl hydrolase 4 family.</text>
</comment>
<evidence type="ECO:0000256" key="5">
    <source>
        <dbReference type="ARBA" id="ARBA00023211"/>
    </source>
</evidence>
<dbReference type="InterPro" id="IPR015955">
    <property type="entry name" value="Lactate_DH/Glyco_Ohase_4_C"/>
</dbReference>
<reference evidence="14" key="1">
    <citation type="submission" date="2016-12" db="EMBL/GenBank/DDBJ databases">
        <authorList>
            <person name="Meng X."/>
        </authorList>
    </citation>
    <scope>NUCLEOTIDE SEQUENCE [LARGE SCALE GENOMIC DNA]</scope>
    <source>
        <strain evidence="14">DSM 19116</strain>
    </source>
</reference>
<evidence type="ECO:0000256" key="3">
    <source>
        <dbReference type="ARBA" id="ARBA00022801"/>
    </source>
</evidence>
<dbReference type="PANTHER" id="PTHR32092">
    <property type="entry name" value="6-PHOSPHO-BETA-GLUCOSIDASE-RELATED"/>
    <property type="match status" value="1"/>
</dbReference>
<evidence type="ECO:0000259" key="12">
    <source>
        <dbReference type="Pfam" id="PF11975"/>
    </source>
</evidence>
<evidence type="ECO:0000256" key="7">
    <source>
        <dbReference type="PIRSR" id="PIRSR601088-1"/>
    </source>
</evidence>
<dbReference type="SUPFAM" id="SSF56327">
    <property type="entry name" value="LDH C-terminal domain-like"/>
    <property type="match status" value="1"/>
</dbReference>
<evidence type="ECO:0000256" key="8">
    <source>
        <dbReference type="PIRSR" id="PIRSR601088-2"/>
    </source>
</evidence>
<comment type="cofactor">
    <cofactor evidence="11">
        <name>NAD(+)</name>
        <dbReference type="ChEBI" id="CHEBI:57540"/>
    </cofactor>
    <text evidence="11">Binds 1 NAD(+) per subunit.</text>
</comment>
<name>A0A1Q5Q0D3_9ACTO</name>
<keyword evidence="14" id="KW-1185">Reference proteome</keyword>
<comment type="caution">
    <text evidence="13">The sequence shown here is derived from an EMBL/GenBank/DDBJ whole genome shotgun (WGS) entry which is preliminary data.</text>
</comment>
<dbReference type="PRINTS" id="PR00732">
    <property type="entry name" value="GLHYDRLASE4"/>
</dbReference>
<feature type="binding site" evidence="8">
    <location>
        <position position="145"/>
    </location>
    <ligand>
        <name>substrate</name>
    </ligand>
</feature>
<dbReference type="InterPro" id="IPR022616">
    <property type="entry name" value="Glyco_hydro_4_C"/>
</dbReference>
<dbReference type="STRING" id="208480.SAMN02910418_00206"/>
<dbReference type="RefSeq" id="WP_073717208.1">
    <property type="nucleotide sequence ID" value="NZ_MQVR01000068.1"/>
</dbReference>
<gene>
    <name evidence="13" type="ORF">BSZ39_10070</name>
</gene>
<accession>A0A1Q5Q0D3</accession>
<keyword evidence="9" id="KW-0408">Iron</keyword>
<evidence type="ECO:0000256" key="10">
    <source>
        <dbReference type="PIRSR" id="PIRSR601088-4"/>
    </source>
</evidence>
<evidence type="ECO:0000256" key="1">
    <source>
        <dbReference type="ARBA" id="ARBA00010141"/>
    </source>
</evidence>
<feature type="domain" description="Glycosyl hydrolase family 4 C-terminal" evidence="12">
    <location>
        <begin position="192"/>
        <end position="428"/>
    </location>
</feature>
<feature type="binding site" evidence="9">
    <location>
        <position position="197"/>
    </location>
    <ligand>
        <name>Mn(2+)</name>
        <dbReference type="ChEBI" id="CHEBI:29035"/>
    </ligand>
</feature>
<feature type="site" description="Increases basicity of active site Tyr" evidence="10">
    <location>
        <position position="107"/>
    </location>
</feature>
<dbReference type="Gene3D" id="3.90.110.10">
    <property type="entry name" value="Lactate dehydrogenase/glycoside hydrolase, family 4, C-terminal"/>
    <property type="match status" value="1"/>
</dbReference>
<feature type="active site" description="Proton acceptor" evidence="7">
    <location>
        <position position="246"/>
    </location>
</feature>
<dbReference type="GO" id="GO:0005975">
    <property type="term" value="P:carbohydrate metabolic process"/>
    <property type="evidence" value="ECO:0007669"/>
    <property type="project" value="InterPro"/>
</dbReference>
<feature type="binding site" evidence="9">
    <location>
        <position position="166"/>
    </location>
    <ligand>
        <name>Mn(2+)</name>
        <dbReference type="ChEBI" id="CHEBI:29035"/>
    </ligand>
</feature>
<keyword evidence="5 9" id="KW-0464">Manganese</keyword>
<proteinExistence type="inferred from homology"/>
<dbReference type="AlphaFoldDB" id="A0A1Q5Q0D3"/>
<evidence type="ECO:0000256" key="6">
    <source>
        <dbReference type="ARBA" id="ARBA00023295"/>
    </source>
</evidence>
<keyword evidence="4 11" id="KW-0520">NAD</keyword>
<dbReference type="EMBL" id="MQVR01000068">
    <property type="protein sequence ID" value="OKL53343.1"/>
    <property type="molecule type" value="Genomic_DNA"/>
</dbReference>
<keyword evidence="9" id="KW-0533">Nickel</keyword>
<organism evidence="13 14">
    <name type="scientific">Bowdeniella nasicola</name>
    <dbReference type="NCBI Taxonomy" id="208480"/>
    <lineage>
        <taxon>Bacteria</taxon>
        <taxon>Bacillati</taxon>
        <taxon>Actinomycetota</taxon>
        <taxon>Actinomycetes</taxon>
        <taxon>Actinomycetales</taxon>
        <taxon>Actinomycetaceae</taxon>
        <taxon>Bowdeniella</taxon>
    </lineage>
</organism>